<evidence type="ECO:0000313" key="1">
    <source>
        <dbReference type="EMBL" id="MCK2035687.1"/>
    </source>
</evidence>
<name>A0ABT0FD94_9MICO</name>
<dbReference type="EMBL" id="JAHWXN010000001">
    <property type="protein sequence ID" value="MCK2035687.1"/>
    <property type="molecule type" value="Genomic_DNA"/>
</dbReference>
<dbReference type="RefSeq" id="WP_247629101.1">
    <property type="nucleotide sequence ID" value="NZ_JAHWXN010000001.1"/>
</dbReference>
<accession>A0ABT0FD94</accession>
<keyword evidence="2" id="KW-1185">Reference proteome</keyword>
<sequence length="173" mass="18954">MSRTGRPSTVETHPARARIEAALDAGETYESIRTWTGLSLSALSRFAISRKSDLAKLAEDEPSTTDVIVRAVQIADDARDLRQRSRHATPVARARAIKVESEALSVLINHLGIDDTAAERVFEEAMELVAALGEFAKRDPEAARSLLRTMAAHPRLSELKDALRVVVGDKKND</sequence>
<gene>
    <name evidence="1" type="ORF">KZC51_06015</name>
</gene>
<evidence type="ECO:0000313" key="2">
    <source>
        <dbReference type="Proteomes" id="UP001300096"/>
    </source>
</evidence>
<dbReference type="Proteomes" id="UP001300096">
    <property type="component" value="Unassembled WGS sequence"/>
</dbReference>
<proteinExistence type="predicted"/>
<reference evidence="1 2" key="1">
    <citation type="submission" date="2021-06" db="EMBL/GenBank/DDBJ databases">
        <title>Genome-based taxonomic framework of Microbacterium strains isolated from marine environment, the description of four new species and reclassification of four preexisting species.</title>
        <authorList>
            <person name="Lee S.D."/>
            <person name="Kim S.-M."/>
            <person name="Byeon Y.-S."/>
            <person name="Yang H.L."/>
            <person name="Kim I.S."/>
        </authorList>
    </citation>
    <scope>NUCLEOTIDE SEQUENCE [LARGE SCALE GENOMIC DNA]</scope>
    <source>
        <strain evidence="1 2">SSW1-49</strain>
    </source>
</reference>
<comment type="caution">
    <text evidence="1">The sequence shown here is derived from an EMBL/GenBank/DDBJ whole genome shotgun (WGS) entry which is preliminary data.</text>
</comment>
<organism evidence="1 2">
    <name type="scientific">Microbacterium croceum</name>
    <dbReference type="NCBI Taxonomy" id="2851645"/>
    <lineage>
        <taxon>Bacteria</taxon>
        <taxon>Bacillati</taxon>
        <taxon>Actinomycetota</taxon>
        <taxon>Actinomycetes</taxon>
        <taxon>Micrococcales</taxon>
        <taxon>Microbacteriaceae</taxon>
        <taxon>Microbacterium</taxon>
    </lineage>
</organism>
<protein>
    <submittedName>
        <fullName evidence="1">Uncharacterized protein</fullName>
    </submittedName>
</protein>